<dbReference type="InterPro" id="IPR054052">
    <property type="entry name" value="Y16Q-like"/>
</dbReference>
<accession>A0ABS2G138</accession>
<dbReference type="EMBL" id="JACJLT010000037">
    <property type="protein sequence ID" value="MBM6875131.1"/>
    <property type="molecule type" value="Genomic_DNA"/>
</dbReference>
<protein>
    <submittedName>
        <fullName evidence="2">Uncharacterized protein</fullName>
    </submittedName>
</protein>
<dbReference type="RefSeq" id="WP_204716081.1">
    <property type="nucleotide sequence ID" value="NZ_JACJLT010000037.1"/>
</dbReference>
<name>A0ABS2G138_FUSMR</name>
<proteinExistence type="predicted"/>
<comment type="caution">
    <text evidence="2">The sequence shown here is derived from an EMBL/GenBank/DDBJ whole genome shotgun (WGS) entry which is preliminary data.</text>
</comment>
<keyword evidence="1" id="KW-0175">Coiled coil</keyword>
<dbReference type="Proteomes" id="UP000728968">
    <property type="component" value="Unassembled WGS sequence"/>
</dbReference>
<evidence type="ECO:0000313" key="3">
    <source>
        <dbReference type="Proteomes" id="UP000728968"/>
    </source>
</evidence>
<gene>
    <name evidence="2" type="ORF">H6A04_05620</name>
</gene>
<reference evidence="2 3" key="1">
    <citation type="journal article" date="2021" name="Sci. Rep.">
        <title>The distribution of antibiotic resistance genes in chicken gut microbiota commensals.</title>
        <authorList>
            <person name="Juricova H."/>
            <person name="Matiasovicova J."/>
            <person name="Kubasova T."/>
            <person name="Cejkova D."/>
            <person name="Rychlik I."/>
        </authorList>
    </citation>
    <scope>NUCLEOTIDE SEQUENCE [LARGE SCALE GENOMIC DNA]</scope>
    <source>
        <strain evidence="2 3">An425</strain>
    </source>
</reference>
<organism evidence="2 3">
    <name type="scientific">Fusobacterium mortiferum</name>
    <dbReference type="NCBI Taxonomy" id="850"/>
    <lineage>
        <taxon>Bacteria</taxon>
        <taxon>Fusobacteriati</taxon>
        <taxon>Fusobacteriota</taxon>
        <taxon>Fusobacteriia</taxon>
        <taxon>Fusobacteriales</taxon>
        <taxon>Fusobacteriaceae</taxon>
        <taxon>Fusobacterium</taxon>
    </lineage>
</organism>
<keyword evidence="3" id="KW-1185">Reference proteome</keyword>
<feature type="coiled-coil region" evidence="1">
    <location>
        <begin position="4"/>
        <end position="31"/>
    </location>
</feature>
<dbReference type="Pfam" id="PF21825">
    <property type="entry name" value="crAss001_48"/>
    <property type="match status" value="1"/>
</dbReference>
<evidence type="ECO:0000256" key="1">
    <source>
        <dbReference type="SAM" id="Coils"/>
    </source>
</evidence>
<sequence>MEHIKRMELELKELEDKIEKLSIFLEKEKIEPKFTDEIQRVLLENQKDHMKSYARILKHRIFYDTKK</sequence>
<evidence type="ECO:0000313" key="2">
    <source>
        <dbReference type="EMBL" id="MBM6875131.1"/>
    </source>
</evidence>